<proteinExistence type="predicted"/>
<dbReference type="AlphaFoldDB" id="A0A2P2MCZ9"/>
<reference evidence="1" key="1">
    <citation type="submission" date="2018-02" db="EMBL/GenBank/DDBJ databases">
        <title>Rhizophora mucronata_Transcriptome.</title>
        <authorList>
            <person name="Meera S.P."/>
            <person name="Sreeshan A."/>
            <person name="Augustine A."/>
        </authorList>
    </citation>
    <scope>NUCLEOTIDE SEQUENCE</scope>
    <source>
        <tissue evidence="1">Leaf</tissue>
    </source>
</reference>
<dbReference type="EMBL" id="GGEC01047599">
    <property type="protein sequence ID" value="MBX28083.1"/>
    <property type="molecule type" value="Transcribed_RNA"/>
</dbReference>
<organism evidence="1">
    <name type="scientific">Rhizophora mucronata</name>
    <name type="common">Asiatic mangrove</name>
    <dbReference type="NCBI Taxonomy" id="61149"/>
    <lineage>
        <taxon>Eukaryota</taxon>
        <taxon>Viridiplantae</taxon>
        <taxon>Streptophyta</taxon>
        <taxon>Embryophyta</taxon>
        <taxon>Tracheophyta</taxon>
        <taxon>Spermatophyta</taxon>
        <taxon>Magnoliopsida</taxon>
        <taxon>eudicotyledons</taxon>
        <taxon>Gunneridae</taxon>
        <taxon>Pentapetalae</taxon>
        <taxon>rosids</taxon>
        <taxon>fabids</taxon>
        <taxon>Malpighiales</taxon>
        <taxon>Rhizophoraceae</taxon>
        <taxon>Rhizophora</taxon>
    </lineage>
</organism>
<name>A0A2P2MCZ9_RHIMU</name>
<protein>
    <submittedName>
        <fullName evidence="1">Uncharacterized protein</fullName>
    </submittedName>
</protein>
<accession>A0A2P2MCZ9</accession>
<evidence type="ECO:0000313" key="1">
    <source>
        <dbReference type="EMBL" id="MBX28083.1"/>
    </source>
</evidence>
<sequence>MLVKNPSSQNESTIVEPYDALRQRPAKHQTMRNLSWKHFAAREKRKRGGGKGYCTSYRD</sequence>